<comment type="caution">
    <text evidence="2">The sequence shown here is derived from an EMBL/GenBank/DDBJ whole genome shotgun (WGS) entry which is preliminary data.</text>
</comment>
<accession>A0A5J4UPR0</accession>
<name>A0A5J4UPR0_9EUKA</name>
<reference evidence="2 3" key="1">
    <citation type="submission" date="2019-03" db="EMBL/GenBank/DDBJ databases">
        <title>Single cell metagenomics reveals metabolic interactions within the superorganism composed of flagellate Streblomastix strix and complex community of Bacteroidetes bacteria on its surface.</title>
        <authorList>
            <person name="Treitli S.C."/>
            <person name="Kolisko M."/>
            <person name="Husnik F."/>
            <person name="Keeling P."/>
            <person name="Hampl V."/>
        </authorList>
    </citation>
    <scope>NUCLEOTIDE SEQUENCE [LARGE SCALE GENOMIC DNA]</scope>
    <source>
        <strain evidence="2">ST1C</strain>
    </source>
</reference>
<feature type="region of interest" description="Disordered" evidence="1">
    <location>
        <begin position="132"/>
        <end position="166"/>
    </location>
</feature>
<proteinExistence type="predicted"/>
<evidence type="ECO:0000313" key="3">
    <source>
        <dbReference type="Proteomes" id="UP000324800"/>
    </source>
</evidence>
<dbReference type="Proteomes" id="UP000324800">
    <property type="component" value="Unassembled WGS sequence"/>
</dbReference>
<protein>
    <submittedName>
        <fullName evidence="2">Uncharacterized protein</fullName>
    </submittedName>
</protein>
<sequence>MVHVQNIVLEGTNYPSGCKCPTDSSQLVGIPSSRCQCRTIRDTSANADWTYLLKGDPRAGDVCPSYCISKAELTIECMCELGSSIYRQATYERDKLCIVDLIHQSISNCSCLKVDDPRGEQVCNQTDIDPADIMIPDRSEKDPENKLEYEDIIKQEEDEEEKQKEEPTTFIMIWINIIVVAGKTKNQSQEQDSFEQR</sequence>
<dbReference type="AlphaFoldDB" id="A0A5J4UPR0"/>
<organism evidence="2 3">
    <name type="scientific">Streblomastix strix</name>
    <dbReference type="NCBI Taxonomy" id="222440"/>
    <lineage>
        <taxon>Eukaryota</taxon>
        <taxon>Metamonada</taxon>
        <taxon>Preaxostyla</taxon>
        <taxon>Oxymonadida</taxon>
        <taxon>Streblomastigidae</taxon>
        <taxon>Streblomastix</taxon>
    </lineage>
</organism>
<feature type="compositionally biased region" description="Basic and acidic residues" evidence="1">
    <location>
        <begin position="135"/>
        <end position="166"/>
    </location>
</feature>
<evidence type="ECO:0000256" key="1">
    <source>
        <dbReference type="SAM" id="MobiDB-lite"/>
    </source>
</evidence>
<gene>
    <name evidence="2" type="ORF">EZS28_032472</name>
</gene>
<evidence type="ECO:0000313" key="2">
    <source>
        <dbReference type="EMBL" id="KAA6372001.1"/>
    </source>
</evidence>
<dbReference type="EMBL" id="SNRW01013982">
    <property type="protein sequence ID" value="KAA6372001.1"/>
    <property type="molecule type" value="Genomic_DNA"/>
</dbReference>